<dbReference type="AlphaFoldDB" id="A0A2A9E2D8"/>
<accession>A0A2A9E2D8</accession>
<dbReference type="InterPro" id="IPR010982">
    <property type="entry name" value="Lambda_DNA-bd_dom_sf"/>
</dbReference>
<evidence type="ECO:0000313" key="1">
    <source>
        <dbReference type="EMBL" id="PFG32372.1"/>
    </source>
</evidence>
<keyword evidence="2" id="KW-1185">Reference proteome</keyword>
<evidence type="ECO:0008006" key="3">
    <source>
        <dbReference type="Google" id="ProtNLM"/>
    </source>
</evidence>
<reference evidence="1 2" key="1">
    <citation type="submission" date="2017-10" db="EMBL/GenBank/DDBJ databases">
        <title>Sequencing the genomes of 1000 actinobacteria strains.</title>
        <authorList>
            <person name="Klenk H.-P."/>
        </authorList>
    </citation>
    <scope>NUCLEOTIDE SEQUENCE [LARGE SCALE GENOMIC DNA]</scope>
    <source>
        <strain evidence="1 2">DSM 18966</strain>
    </source>
</reference>
<dbReference type="CDD" id="cd00093">
    <property type="entry name" value="HTH_XRE"/>
    <property type="match status" value="1"/>
</dbReference>
<dbReference type="Gene3D" id="1.10.260.40">
    <property type="entry name" value="lambda repressor-like DNA-binding domains"/>
    <property type="match status" value="1"/>
</dbReference>
<evidence type="ECO:0000313" key="2">
    <source>
        <dbReference type="Proteomes" id="UP000225548"/>
    </source>
</evidence>
<organism evidence="1 2">
    <name type="scientific">Sanguibacter antarcticus</name>
    <dbReference type="NCBI Taxonomy" id="372484"/>
    <lineage>
        <taxon>Bacteria</taxon>
        <taxon>Bacillati</taxon>
        <taxon>Actinomycetota</taxon>
        <taxon>Actinomycetes</taxon>
        <taxon>Micrococcales</taxon>
        <taxon>Sanguibacteraceae</taxon>
        <taxon>Sanguibacter</taxon>
    </lineage>
</organism>
<comment type="caution">
    <text evidence="1">The sequence shown here is derived from an EMBL/GenBank/DDBJ whole genome shotgun (WGS) entry which is preliminary data.</text>
</comment>
<gene>
    <name evidence="1" type="ORF">ATL42_0196</name>
</gene>
<dbReference type="InterPro" id="IPR001387">
    <property type="entry name" value="Cro/C1-type_HTH"/>
</dbReference>
<name>A0A2A9E2D8_9MICO</name>
<dbReference type="EMBL" id="PDJG01000001">
    <property type="protein sequence ID" value="PFG32372.1"/>
    <property type="molecule type" value="Genomic_DNA"/>
</dbReference>
<dbReference type="GO" id="GO:0003677">
    <property type="term" value="F:DNA binding"/>
    <property type="evidence" value="ECO:0007669"/>
    <property type="project" value="InterPro"/>
</dbReference>
<sequence length="150" mass="16283">MVLSERDLADVGRLRAARARQAVARLDYLRGVRALSRRVTQVELARVLGVSQSAVSRTLSEEAKIPPVRAGFHGGGPVEVIQRFMTGELSREQVVDELVSWPYEQAVATGVEGPPIGGSFDDVVRCVHEGLLPPDLYDAVRGQVVRPGVN</sequence>
<dbReference type="Proteomes" id="UP000225548">
    <property type="component" value="Unassembled WGS sequence"/>
</dbReference>
<proteinExistence type="predicted"/>
<protein>
    <recommendedName>
        <fullName evidence="3">Helix-turn-helix protein</fullName>
    </recommendedName>
</protein>